<dbReference type="InterPro" id="IPR017972">
    <property type="entry name" value="Cyt_P450_CS"/>
</dbReference>
<keyword evidence="2" id="KW-0408">Iron</keyword>
<keyword evidence="2" id="KW-0503">Monooxygenase</keyword>
<comment type="similarity">
    <text evidence="1 2">Belongs to the cytochrome P450 family.</text>
</comment>
<gene>
    <name evidence="3" type="ORF">J2W40_003704</name>
</gene>
<dbReference type="Proteomes" id="UP001267638">
    <property type="component" value="Unassembled WGS sequence"/>
</dbReference>
<reference evidence="3 4" key="1">
    <citation type="submission" date="2023-07" db="EMBL/GenBank/DDBJ databases">
        <title>Sorghum-associated microbial communities from plants grown in Nebraska, USA.</title>
        <authorList>
            <person name="Schachtman D."/>
        </authorList>
    </citation>
    <scope>NUCLEOTIDE SEQUENCE [LARGE SCALE GENOMIC DNA]</scope>
    <source>
        <strain evidence="3 4">4256</strain>
    </source>
</reference>
<dbReference type="InterPro" id="IPR001128">
    <property type="entry name" value="Cyt_P450"/>
</dbReference>
<evidence type="ECO:0000313" key="4">
    <source>
        <dbReference type="Proteomes" id="UP001267638"/>
    </source>
</evidence>
<dbReference type="EMBL" id="JAVDWV010000022">
    <property type="protein sequence ID" value="MDR7156858.1"/>
    <property type="molecule type" value="Genomic_DNA"/>
</dbReference>
<protein>
    <submittedName>
        <fullName evidence="3">Cytochrome P450</fullName>
    </submittedName>
</protein>
<dbReference type="InterPro" id="IPR002397">
    <property type="entry name" value="Cyt_P450_B"/>
</dbReference>
<dbReference type="PRINTS" id="PR00359">
    <property type="entry name" value="BP450"/>
</dbReference>
<evidence type="ECO:0000256" key="1">
    <source>
        <dbReference type="ARBA" id="ARBA00010617"/>
    </source>
</evidence>
<dbReference type="PROSITE" id="PS00086">
    <property type="entry name" value="CYTOCHROME_P450"/>
    <property type="match status" value="1"/>
</dbReference>
<organism evidence="3 4">
    <name type="scientific">Sphingobium xenophagum</name>
    <dbReference type="NCBI Taxonomy" id="121428"/>
    <lineage>
        <taxon>Bacteria</taxon>
        <taxon>Pseudomonadati</taxon>
        <taxon>Pseudomonadota</taxon>
        <taxon>Alphaproteobacteria</taxon>
        <taxon>Sphingomonadales</taxon>
        <taxon>Sphingomonadaceae</taxon>
        <taxon>Sphingobium</taxon>
    </lineage>
</organism>
<proteinExistence type="inferred from homology"/>
<accession>A0ABU1X5K7</accession>
<keyword evidence="2" id="KW-0349">Heme</keyword>
<dbReference type="PANTHER" id="PTHR46696:SF1">
    <property type="entry name" value="CYTOCHROME P450 YJIB-RELATED"/>
    <property type="match status" value="1"/>
</dbReference>
<evidence type="ECO:0000313" key="3">
    <source>
        <dbReference type="EMBL" id="MDR7156858.1"/>
    </source>
</evidence>
<name>A0ABU1X5K7_SPHXE</name>
<dbReference type="Gene3D" id="1.10.630.10">
    <property type="entry name" value="Cytochrome P450"/>
    <property type="match status" value="1"/>
</dbReference>
<comment type="caution">
    <text evidence="3">The sequence shown here is derived from an EMBL/GenBank/DDBJ whole genome shotgun (WGS) entry which is preliminary data.</text>
</comment>
<keyword evidence="2" id="KW-0479">Metal-binding</keyword>
<evidence type="ECO:0000256" key="2">
    <source>
        <dbReference type="RuleBase" id="RU000461"/>
    </source>
</evidence>
<keyword evidence="2" id="KW-0560">Oxidoreductase</keyword>
<dbReference type="Pfam" id="PF00067">
    <property type="entry name" value="p450"/>
    <property type="match status" value="1"/>
</dbReference>
<sequence length="209" mass="23183">MGEYINFARTLSRDKVMRGGWAEGLFDAADRGEISLDTARLMIFDYATPSLDTTIASIGEMLWRLASVDGAYDTLRAHPELVPSVVYESVRMATPIRGFTRYAIEPFQMSETTLPAGSRILLLNASANRDERHYSDPDRFDVRRNPRDHLGWGAGVHLCAGMHLARLEMEALLRAILASVARISAGEPTRLVNNGLQGFAQLPLTLHPD</sequence>
<dbReference type="InterPro" id="IPR036396">
    <property type="entry name" value="Cyt_P450_sf"/>
</dbReference>
<dbReference type="RefSeq" id="WP_310227393.1">
    <property type="nucleotide sequence ID" value="NZ_JAVDWV010000022.1"/>
</dbReference>
<dbReference type="SUPFAM" id="SSF48264">
    <property type="entry name" value="Cytochrome P450"/>
    <property type="match status" value="1"/>
</dbReference>
<dbReference type="PANTHER" id="PTHR46696">
    <property type="entry name" value="P450, PUTATIVE (EUROFUNG)-RELATED"/>
    <property type="match status" value="1"/>
</dbReference>
<keyword evidence="4" id="KW-1185">Reference proteome</keyword>